<dbReference type="PROSITE" id="PS50914">
    <property type="entry name" value="BON"/>
    <property type="match status" value="1"/>
</dbReference>
<sequence>MNKMNAPFAALPVAITLALILGVATISGCSKDPQEKYNDAIEQLKDARASRDDAQEQLKSQKDKIADMQEELNEAKAKLAEAGQGVDSANQAVDKTVNDEVLFRTIQRELLDKKTFDKAAISVGVQNRVVTLSGNVPDEDTHQQALKAARSQAGVKNVVDQLQVQDAEAEKKQAQSDKQPDQG</sequence>
<dbReference type="Proteomes" id="UP001595462">
    <property type="component" value="Unassembled WGS sequence"/>
</dbReference>
<dbReference type="RefSeq" id="WP_380688743.1">
    <property type="nucleotide sequence ID" value="NZ_JBHRSS010000003.1"/>
</dbReference>
<name>A0ABV7EN30_9GAMM</name>
<dbReference type="Gene3D" id="3.30.1340.30">
    <property type="match status" value="1"/>
</dbReference>
<dbReference type="EMBL" id="JBHRSS010000003">
    <property type="protein sequence ID" value="MFC3104094.1"/>
    <property type="molecule type" value="Genomic_DNA"/>
</dbReference>
<dbReference type="PANTHER" id="PTHR34606">
    <property type="entry name" value="BON DOMAIN-CONTAINING PROTEIN"/>
    <property type="match status" value="1"/>
</dbReference>
<comment type="caution">
    <text evidence="4">The sequence shown here is derived from an EMBL/GenBank/DDBJ whole genome shotgun (WGS) entry which is preliminary data.</text>
</comment>
<feature type="domain" description="BON" evidence="3">
    <location>
        <begin position="98"/>
        <end position="166"/>
    </location>
</feature>
<dbReference type="InterPro" id="IPR014004">
    <property type="entry name" value="Transpt-assoc_nodulatn_dom_bac"/>
</dbReference>
<dbReference type="InterPro" id="IPR051686">
    <property type="entry name" value="Lipoprotein_DolP"/>
</dbReference>
<dbReference type="InterPro" id="IPR007055">
    <property type="entry name" value="BON_dom"/>
</dbReference>
<evidence type="ECO:0000313" key="4">
    <source>
        <dbReference type="EMBL" id="MFC3104094.1"/>
    </source>
</evidence>
<dbReference type="Pfam" id="PF04972">
    <property type="entry name" value="BON"/>
    <property type="match status" value="1"/>
</dbReference>
<keyword evidence="1" id="KW-0175">Coiled coil</keyword>
<feature type="chain" id="PRO_5047184630" evidence="2">
    <location>
        <begin position="27"/>
        <end position="183"/>
    </location>
</feature>
<proteinExistence type="predicted"/>
<keyword evidence="5" id="KW-1185">Reference proteome</keyword>
<dbReference type="SMART" id="SM00749">
    <property type="entry name" value="BON"/>
    <property type="match status" value="1"/>
</dbReference>
<feature type="signal peptide" evidence="2">
    <location>
        <begin position="1"/>
        <end position="26"/>
    </location>
</feature>
<gene>
    <name evidence="4" type="ORF">ACFOSU_09330</name>
</gene>
<evidence type="ECO:0000256" key="2">
    <source>
        <dbReference type="SAM" id="SignalP"/>
    </source>
</evidence>
<feature type="coiled-coil region" evidence="1">
    <location>
        <begin position="37"/>
        <end position="92"/>
    </location>
</feature>
<evidence type="ECO:0000256" key="1">
    <source>
        <dbReference type="SAM" id="Coils"/>
    </source>
</evidence>
<dbReference type="PANTHER" id="PTHR34606:SF15">
    <property type="entry name" value="BON DOMAIN-CONTAINING PROTEIN"/>
    <property type="match status" value="1"/>
</dbReference>
<dbReference type="PROSITE" id="PS51257">
    <property type="entry name" value="PROKAR_LIPOPROTEIN"/>
    <property type="match status" value="1"/>
</dbReference>
<reference evidence="5" key="1">
    <citation type="journal article" date="2019" name="Int. J. Syst. Evol. Microbiol.">
        <title>The Global Catalogue of Microorganisms (GCM) 10K type strain sequencing project: providing services to taxonomists for standard genome sequencing and annotation.</title>
        <authorList>
            <consortium name="The Broad Institute Genomics Platform"/>
            <consortium name="The Broad Institute Genome Sequencing Center for Infectious Disease"/>
            <person name="Wu L."/>
            <person name="Ma J."/>
        </authorList>
    </citation>
    <scope>NUCLEOTIDE SEQUENCE [LARGE SCALE GENOMIC DNA]</scope>
    <source>
        <strain evidence="5">KCTC 52640</strain>
    </source>
</reference>
<evidence type="ECO:0000313" key="5">
    <source>
        <dbReference type="Proteomes" id="UP001595462"/>
    </source>
</evidence>
<keyword evidence="2" id="KW-0732">Signal</keyword>
<organism evidence="4 5">
    <name type="scientific">Salinisphaera aquimarina</name>
    <dbReference type="NCBI Taxonomy" id="2094031"/>
    <lineage>
        <taxon>Bacteria</taxon>
        <taxon>Pseudomonadati</taxon>
        <taxon>Pseudomonadota</taxon>
        <taxon>Gammaproteobacteria</taxon>
        <taxon>Salinisphaerales</taxon>
        <taxon>Salinisphaeraceae</taxon>
        <taxon>Salinisphaera</taxon>
    </lineage>
</organism>
<accession>A0ABV7EN30</accession>
<evidence type="ECO:0000259" key="3">
    <source>
        <dbReference type="PROSITE" id="PS50914"/>
    </source>
</evidence>
<protein>
    <submittedName>
        <fullName evidence="4">BON domain-containing protein</fullName>
    </submittedName>
</protein>